<dbReference type="CDD" id="cd01949">
    <property type="entry name" value="GGDEF"/>
    <property type="match status" value="1"/>
</dbReference>
<keyword evidence="7" id="KW-1185">Reference proteome</keyword>
<dbReference type="AlphaFoldDB" id="A0A4R3YCX0"/>
<proteinExistence type="predicted"/>
<dbReference type="InterPro" id="IPR052155">
    <property type="entry name" value="Biofilm_reg_signaling"/>
</dbReference>
<dbReference type="PROSITE" id="PS50112">
    <property type="entry name" value="PAS"/>
    <property type="match status" value="1"/>
</dbReference>
<feature type="transmembrane region" description="Helical" evidence="2">
    <location>
        <begin position="131"/>
        <end position="149"/>
    </location>
</feature>
<sequence length="844" mass="95663">MNPVVDYMLERPVAGLSVRDLKANARLKKFALAFCVLAIFALFITMTIPPITKVAHGQTSMLAVHLLLELFAIIIAIHVVTISWHTFDTKYEHSANILICGFLIVASCDLVHALTYEGMPPFLTESSTPRAIFFWLMGRTFEVVTMWLLAINWTLPLSRKLSLLLGVMISALLIWFGSYSIEAFPVTFINGQGVTSFKAYYEYSLCLLYIVVAILLWQRANRSGETRYYLLAVSSFVMGIGEISFTAYVAPSDFQNIFGHVYKVVAYALLYWATFIINIRAPFETVRKNEMRFRYMLETSPIAVRITDSSSHKVIFANQRYAELINLPREQVVGTDPILFYLNPQDYKNVLQQLEKGFSVTDKMVELKIPGAQAAWALASYFMLEYENKQAVLGWFYDVTNLKDAEAKIQHMAFYDALTQLPNRRLLMDRLNQALATSTRNGQYGAVLFIDLDRFKTINDTKGHEIGDLLLIEVAKRLQYCVREGDTVSRLGGDEFLVVLETLSTDTDEAAIQAEMVAEKIRATLSEPYMLKERSCYTTSSIGIILFTSHQENPDDLLRYADTAMYQAKTSGRNTIRFYDASMQLAIDTRAELEDEMRLALKNQQFCLYYQIQVDNLRHSIGAEVLLRWQHPEHGLISPAQFIPLAEETGLIIPIGKCVLQIACTQLAAWQNDALTRDLTLAVNVSAKQFHEVDFVNQMQQVLLESGANPSLLKLELTESTMLENIEETIAKMREIEMLGVSFSMDDFGTGYSSLQYLKRLPLSQIKIDQSFIRDIVSDANDASIVQTIIAMTETLGLNVIAEGVENEEQCQFLELRGCHAFQGYLFSKPVPLDEFMIFLNNRS</sequence>
<dbReference type="InterPro" id="IPR033425">
    <property type="entry name" value="MASE3"/>
</dbReference>
<dbReference type="Pfam" id="PF17159">
    <property type="entry name" value="MASE3"/>
    <property type="match status" value="1"/>
</dbReference>
<comment type="caution">
    <text evidence="6">The sequence shown here is derived from an EMBL/GenBank/DDBJ whole genome shotgun (WGS) entry which is preliminary data.</text>
</comment>
<dbReference type="PANTHER" id="PTHR44757">
    <property type="entry name" value="DIGUANYLATE CYCLASE DGCP"/>
    <property type="match status" value="1"/>
</dbReference>
<dbReference type="SUPFAM" id="SSF55785">
    <property type="entry name" value="PYP-like sensor domain (PAS domain)"/>
    <property type="match status" value="1"/>
</dbReference>
<gene>
    <name evidence="6" type="ORF">EDC63_101285</name>
</gene>
<feature type="domain" description="PAS" evidence="3">
    <location>
        <begin position="289"/>
        <end position="361"/>
    </location>
</feature>
<dbReference type="Gene3D" id="3.20.20.450">
    <property type="entry name" value="EAL domain"/>
    <property type="match status" value="1"/>
</dbReference>
<dbReference type="GO" id="GO:0071732">
    <property type="term" value="P:cellular response to nitric oxide"/>
    <property type="evidence" value="ECO:0007669"/>
    <property type="project" value="UniProtKB-ARBA"/>
</dbReference>
<evidence type="ECO:0000259" key="3">
    <source>
        <dbReference type="PROSITE" id="PS50112"/>
    </source>
</evidence>
<dbReference type="Gene3D" id="3.30.70.270">
    <property type="match status" value="1"/>
</dbReference>
<keyword evidence="2" id="KW-0812">Transmembrane</keyword>
<dbReference type="SMART" id="SM00091">
    <property type="entry name" value="PAS"/>
    <property type="match status" value="1"/>
</dbReference>
<dbReference type="PROSITE" id="PS50887">
    <property type="entry name" value="GGDEF"/>
    <property type="match status" value="1"/>
</dbReference>
<evidence type="ECO:0000313" key="7">
    <source>
        <dbReference type="Proteomes" id="UP000295367"/>
    </source>
</evidence>
<evidence type="ECO:0000256" key="2">
    <source>
        <dbReference type="SAM" id="Phobius"/>
    </source>
</evidence>
<dbReference type="InterPro" id="IPR043128">
    <property type="entry name" value="Rev_trsase/Diguanyl_cyclase"/>
</dbReference>
<dbReference type="Pfam" id="PF00990">
    <property type="entry name" value="GGDEF"/>
    <property type="match status" value="1"/>
</dbReference>
<feature type="transmembrane region" description="Helical" evidence="2">
    <location>
        <begin position="30"/>
        <end position="51"/>
    </location>
</feature>
<accession>A0A4R3YCX0</accession>
<feature type="transmembrane region" description="Helical" evidence="2">
    <location>
        <begin position="63"/>
        <end position="84"/>
    </location>
</feature>
<reference evidence="6 7" key="1">
    <citation type="submission" date="2019-03" db="EMBL/GenBank/DDBJ databases">
        <title>Genomic Encyclopedia of Type Strains, Phase IV (KMG-IV): sequencing the most valuable type-strain genomes for metagenomic binning, comparative biology and taxonomic classification.</title>
        <authorList>
            <person name="Goeker M."/>
        </authorList>
    </citation>
    <scope>NUCLEOTIDE SEQUENCE [LARGE SCALE GENOMIC DNA]</scope>
    <source>
        <strain evidence="6 7">DSM 100309</strain>
    </source>
</reference>
<dbReference type="CDD" id="cd01948">
    <property type="entry name" value="EAL"/>
    <property type="match status" value="1"/>
</dbReference>
<organism evidence="6 7">
    <name type="scientific">Sulfurirhabdus autotrophica</name>
    <dbReference type="NCBI Taxonomy" id="1706046"/>
    <lineage>
        <taxon>Bacteria</taxon>
        <taxon>Pseudomonadati</taxon>
        <taxon>Pseudomonadota</taxon>
        <taxon>Betaproteobacteria</taxon>
        <taxon>Nitrosomonadales</taxon>
        <taxon>Sulfuricellaceae</taxon>
        <taxon>Sulfurirhabdus</taxon>
    </lineage>
</organism>
<dbReference type="InterPro" id="IPR035965">
    <property type="entry name" value="PAS-like_dom_sf"/>
</dbReference>
<feature type="domain" description="GGDEF" evidence="5">
    <location>
        <begin position="443"/>
        <end position="581"/>
    </location>
</feature>
<dbReference type="InterPro" id="IPR013767">
    <property type="entry name" value="PAS_fold"/>
</dbReference>
<dbReference type="EMBL" id="SMCO01000001">
    <property type="protein sequence ID" value="TCV90315.1"/>
    <property type="molecule type" value="Genomic_DNA"/>
</dbReference>
<dbReference type="SMART" id="SM00052">
    <property type="entry name" value="EAL"/>
    <property type="match status" value="1"/>
</dbReference>
<dbReference type="InterPro" id="IPR000014">
    <property type="entry name" value="PAS"/>
</dbReference>
<dbReference type="PROSITE" id="PS50883">
    <property type="entry name" value="EAL"/>
    <property type="match status" value="1"/>
</dbReference>
<name>A0A4R3YCX0_9PROT</name>
<dbReference type="Gene3D" id="3.30.450.20">
    <property type="entry name" value="PAS domain"/>
    <property type="match status" value="1"/>
</dbReference>
<dbReference type="InterPro" id="IPR035919">
    <property type="entry name" value="EAL_sf"/>
</dbReference>
<dbReference type="NCBIfam" id="TIGR00254">
    <property type="entry name" value="GGDEF"/>
    <property type="match status" value="1"/>
</dbReference>
<dbReference type="SUPFAM" id="SSF141868">
    <property type="entry name" value="EAL domain-like"/>
    <property type="match status" value="1"/>
</dbReference>
<dbReference type="InterPro" id="IPR001633">
    <property type="entry name" value="EAL_dom"/>
</dbReference>
<dbReference type="SUPFAM" id="SSF55073">
    <property type="entry name" value="Nucleotide cyclase"/>
    <property type="match status" value="1"/>
</dbReference>
<dbReference type="FunFam" id="3.30.70.270:FF:000001">
    <property type="entry name" value="Diguanylate cyclase domain protein"/>
    <property type="match status" value="1"/>
</dbReference>
<evidence type="ECO:0000313" key="6">
    <source>
        <dbReference type="EMBL" id="TCV90315.1"/>
    </source>
</evidence>
<feature type="transmembrane region" description="Helical" evidence="2">
    <location>
        <begin position="229"/>
        <end position="249"/>
    </location>
</feature>
<dbReference type="CDD" id="cd00130">
    <property type="entry name" value="PAS"/>
    <property type="match status" value="1"/>
</dbReference>
<dbReference type="GO" id="GO:0006355">
    <property type="term" value="P:regulation of DNA-templated transcription"/>
    <property type="evidence" value="ECO:0007669"/>
    <property type="project" value="InterPro"/>
</dbReference>
<dbReference type="GO" id="GO:0071111">
    <property type="term" value="F:cyclic-guanylate-specific phosphodiesterase activity"/>
    <property type="evidence" value="ECO:0007669"/>
    <property type="project" value="UniProtKB-EC"/>
</dbReference>
<dbReference type="FunFam" id="3.20.20.450:FF:000001">
    <property type="entry name" value="Cyclic di-GMP phosphodiesterase yahA"/>
    <property type="match status" value="1"/>
</dbReference>
<feature type="domain" description="EAL" evidence="4">
    <location>
        <begin position="590"/>
        <end position="844"/>
    </location>
</feature>
<dbReference type="Proteomes" id="UP000295367">
    <property type="component" value="Unassembled WGS sequence"/>
</dbReference>
<evidence type="ECO:0000259" key="5">
    <source>
        <dbReference type="PROSITE" id="PS50887"/>
    </source>
</evidence>
<comment type="catalytic activity">
    <reaction evidence="1">
        <text>3',3'-c-di-GMP + H2O = 5'-phosphoguanylyl(3'-&gt;5')guanosine + H(+)</text>
        <dbReference type="Rhea" id="RHEA:24902"/>
        <dbReference type="ChEBI" id="CHEBI:15377"/>
        <dbReference type="ChEBI" id="CHEBI:15378"/>
        <dbReference type="ChEBI" id="CHEBI:58754"/>
        <dbReference type="ChEBI" id="CHEBI:58805"/>
        <dbReference type="EC" id="3.1.4.52"/>
    </reaction>
    <physiologicalReaction direction="left-to-right" evidence="1">
        <dbReference type="Rhea" id="RHEA:24903"/>
    </physiologicalReaction>
</comment>
<dbReference type="SMART" id="SM00267">
    <property type="entry name" value="GGDEF"/>
    <property type="match status" value="1"/>
</dbReference>
<dbReference type="Pfam" id="PF00989">
    <property type="entry name" value="PAS"/>
    <property type="match status" value="1"/>
</dbReference>
<keyword evidence="2" id="KW-0472">Membrane</keyword>
<protein>
    <submittedName>
        <fullName evidence="6">PAS domain S-box-containing protein/diguanylate cyclase (GGDEF)-like protein</fullName>
    </submittedName>
</protein>
<dbReference type="RefSeq" id="WP_124947731.1">
    <property type="nucleotide sequence ID" value="NZ_BHVT01000073.1"/>
</dbReference>
<feature type="transmembrane region" description="Helical" evidence="2">
    <location>
        <begin position="161"/>
        <end position="179"/>
    </location>
</feature>
<feature type="transmembrane region" description="Helical" evidence="2">
    <location>
        <begin position="199"/>
        <end position="217"/>
    </location>
</feature>
<evidence type="ECO:0000256" key="1">
    <source>
        <dbReference type="ARBA" id="ARBA00051114"/>
    </source>
</evidence>
<dbReference type="InterPro" id="IPR029787">
    <property type="entry name" value="Nucleotide_cyclase"/>
</dbReference>
<evidence type="ECO:0000259" key="4">
    <source>
        <dbReference type="PROSITE" id="PS50883"/>
    </source>
</evidence>
<dbReference type="Pfam" id="PF00563">
    <property type="entry name" value="EAL"/>
    <property type="match status" value="1"/>
</dbReference>
<dbReference type="NCBIfam" id="TIGR00229">
    <property type="entry name" value="sensory_box"/>
    <property type="match status" value="1"/>
</dbReference>
<keyword evidence="2" id="KW-1133">Transmembrane helix</keyword>
<dbReference type="OrthoDB" id="9813903at2"/>
<dbReference type="InterPro" id="IPR000160">
    <property type="entry name" value="GGDEF_dom"/>
</dbReference>
<feature type="transmembrane region" description="Helical" evidence="2">
    <location>
        <begin position="96"/>
        <end position="116"/>
    </location>
</feature>
<dbReference type="PANTHER" id="PTHR44757:SF2">
    <property type="entry name" value="BIOFILM ARCHITECTURE MAINTENANCE PROTEIN MBAA"/>
    <property type="match status" value="1"/>
</dbReference>